<keyword evidence="1" id="KW-1185">Reference proteome</keyword>
<sequence>MNDIRKFQRGDIVWAIIHNNKCFPALVLTSNDLGISLSFFNNNNHTPSRTFFVDSELLPFEQPFPFKPSLSPQNDAFRSALRLFGLNVVSSLRCRCLAGYDEKRVLNGSGCRFDPTGVLGFVLDAAVFNWVDDSCVVGAVKVVAQLHAFRRYSSIHQKKVYRETRKLGDNVKQHSSLSQKVHSVTLESTALESKEKHQVISKQVEENMAISAIRRLQSTFPVSLGNSEHSFQNKFFIIPEAPTNSRKTELFMHSPALSPFHIWGNIVNLDKQSLLRFKNILNHGIVEICFGNCSRMSEAHFSISSSFKTHLINALEIETAICLNRKRKRLDKHGLCNCLPYTSRVQGSEGNAYISKNTRPRISHIKMLEPEESIQRDNQACIQTNINFSDEVQEVDLKISPNLFSQQSFPCELSPNLAFSFNSDNYEANASATKVKFTLESNSFVYQETLQRNCDADVTHLKSKETARIESSSGDCLVVAGKVASCSIFNSKVGQQPKTHVPFCSKSLHMKFPKNFNLPSKEKLIKKFTVFGSVDSSRTRIFWYTGSAQVAFYEVSDAVAAYQYAKRKAMFGEANIRFWLDPFEHKRRELKCLYPMHPSAYKLIGPPLKSCLKKFNNLKQENRKKQYRVRFTKETL</sequence>
<dbReference type="eggNOG" id="ENOG502S383">
    <property type="taxonomic scope" value="Eukaryota"/>
</dbReference>
<dbReference type="PANTHER" id="PTHR10688">
    <property type="entry name" value="PWWP DOMAIN-CONTAINING PROTEIN"/>
    <property type="match status" value="1"/>
</dbReference>
<accession>A0A1S3DWP2</accession>
<protein>
    <submittedName>
        <fullName evidence="2">Uncharacterized protein LOC101505655</fullName>
    </submittedName>
</protein>
<dbReference type="PANTHER" id="PTHR10688:SF2">
    <property type="entry name" value="PWWP DOMAIN-CONTAINING PROTEIN"/>
    <property type="match status" value="1"/>
</dbReference>
<gene>
    <name evidence="2" type="primary">LOC101505655</name>
</gene>
<dbReference type="OrthoDB" id="1914593at2759"/>
<evidence type="ECO:0000313" key="2">
    <source>
        <dbReference type="RefSeq" id="XP_012567266.1"/>
    </source>
</evidence>
<organism evidence="1 2">
    <name type="scientific">Cicer arietinum</name>
    <name type="common">Chickpea</name>
    <name type="synonym">Garbanzo</name>
    <dbReference type="NCBI Taxonomy" id="3827"/>
    <lineage>
        <taxon>Eukaryota</taxon>
        <taxon>Viridiplantae</taxon>
        <taxon>Streptophyta</taxon>
        <taxon>Embryophyta</taxon>
        <taxon>Tracheophyta</taxon>
        <taxon>Spermatophyta</taxon>
        <taxon>Magnoliopsida</taxon>
        <taxon>eudicotyledons</taxon>
        <taxon>Gunneridae</taxon>
        <taxon>Pentapetalae</taxon>
        <taxon>rosids</taxon>
        <taxon>fabids</taxon>
        <taxon>Fabales</taxon>
        <taxon>Fabaceae</taxon>
        <taxon>Papilionoideae</taxon>
        <taxon>50 kb inversion clade</taxon>
        <taxon>NPAAA clade</taxon>
        <taxon>Hologalegina</taxon>
        <taxon>IRL clade</taxon>
        <taxon>Cicereae</taxon>
        <taxon>Cicer</taxon>
    </lineage>
</organism>
<dbReference type="Proteomes" id="UP000087171">
    <property type="component" value="Unplaced"/>
</dbReference>
<dbReference type="RefSeq" id="XP_012567266.1">
    <property type="nucleotide sequence ID" value="XM_012711812.2"/>
</dbReference>
<dbReference type="KEGG" id="cam:101505655"/>
<reference evidence="2" key="1">
    <citation type="submission" date="2025-08" db="UniProtKB">
        <authorList>
            <consortium name="RefSeq"/>
        </authorList>
    </citation>
    <scope>IDENTIFICATION</scope>
    <source>
        <tissue evidence="2">Etiolated seedlings</tissue>
    </source>
</reference>
<name>A0A1S3DWP2_CICAR</name>
<dbReference type="GeneID" id="101505655"/>
<dbReference type="PaxDb" id="3827-XP_004515452.1"/>
<evidence type="ECO:0000313" key="1">
    <source>
        <dbReference type="Proteomes" id="UP000087171"/>
    </source>
</evidence>
<proteinExistence type="predicted"/>
<dbReference type="AlphaFoldDB" id="A0A1S3DWP2"/>
<dbReference type="InterPro" id="IPR052657">
    <property type="entry name" value="PDP_family_Arabidopsis"/>
</dbReference>